<evidence type="ECO:0000313" key="3">
    <source>
        <dbReference type="RefSeq" id="XP_014680093.1"/>
    </source>
</evidence>
<dbReference type="GeneID" id="106820050"/>
<feature type="region of interest" description="Disordered" evidence="1">
    <location>
        <begin position="183"/>
        <end position="271"/>
    </location>
</feature>
<gene>
    <name evidence="3" type="primary">LOC106820050</name>
</gene>
<dbReference type="Proteomes" id="UP000695022">
    <property type="component" value="Unplaced"/>
</dbReference>
<feature type="compositionally biased region" description="Basic and acidic residues" evidence="1">
    <location>
        <begin position="214"/>
        <end position="228"/>
    </location>
</feature>
<feature type="compositionally biased region" description="Gly residues" evidence="1">
    <location>
        <begin position="200"/>
        <end position="209"/>
    </location>
</feature>
<proteinExistence type="predicted"/>
<reference evidence="3" key="1">
    <citation type="submission" date="2025-08" db="UniProtKB">
        <authorList>
            <consortium name="RefSeq"/>
        </authorList>
    </citation>
    <scope>IDENTIFICATION</scope>
</reference>
<protein>
    <submittedName>
        <fullName evidence="3">Uncharacterized protein LOC106820050</fullName>
    </submittedName>
</protein>
<sequence length="296" mass="32857">MEKTESACIQLQHSLSQVQDYRIHIARLETALEKAAMKYALVQLGAERQQQQQQQEEDKQLTRLLRRQPPGRTAAPAAGLSKSLTTERDRGGVTIIRAARSPPTPTAQKLATTDRKTGSARSGGNSPRGATLERCSDQRQQEDDTPRFLSADADDGWEVKNDIVLLMEELRQLIAQGRRLTRVRNGSAAAEQQQEESGWVSGGLRGSPTGGETQQRERREANGARREGASPASERARRRSNEASETSSDPWRETLLSRDLNSTGTSSGVIANNRLQAYIHRHDERRASTPKKAARW</sequence>
<feature type="compositionally biased region" description="Polar residues" evidence="1">
    <location>
        <begin position="259"/>
        <end position="271"/>
    </location>
</feature>
<accession>A0ABM1F6M2</accession>
<name>A0ABM1F6M2_PRICU</name>
<keyword evidence="2" id="KW-1185">Reference proteome</keyword>
<evidence type="ECO:0000256" key="1">
    <source>
        <dbReference type="SAM" id="MobiDB-lite"/>
    </source>
</evidence>
<organism evidence="2 3">
    <name type="scientific">Priapulus caudatus</name>
    <name type="common">Priapulid worm</name>
    <dbReference type="NCBI Taxonomy" id="37621"/>
    <lineage>
        <taxon>Eukaryota</taxon>
        <taxon>Metazoa</taxon>
        <taxon>Ecdysozoa</taxon>
        <taxon>Scalidophora</taxon>
        <taxon>Priapulida</taxon>
        <taxon>Priapulimorpha</taxon>
        <taxon>Priapulimorphida</taxon>
        <taxon>Priapulidae</taxon>
        <taxon>Priapulus</taxon>
    </lineage>
</organism>
<feature type="region of interest" description="Disordered" evidence="1">
    <location>
        <begin position="64"/>
        <end position="152"/>
    </location>
</feature>
<dbReference type="RefSeq" id="XP_014680093.1">
    <property type="nucleotide sequence ID" value="XM_014824607.1"/>
</dbReference>
<evidence type="ECO:0000313" key="2">
    <source>
        <dbReference type="Proteomes" id="UP000695022"/>
    </source>
</evidence>
<feature type="compositionally biased region" description="Basic and acidic residues" evidence="1">
    <location>
        <begin position="134"/>
        <end position="146"/>
    </location>
</feature>